<sequence>MKILYTLLIVLWTSTTFSQNFDRELTSISEAEAKAAMRRMSQNYSRNMNTGNYDIKYHRLEFDIDPSQASISGQVTTYFEAKENLSQVTFELTDNMIVSEVLQRGSSLSFSQNADDEVVITLPQTQNLGVLDSLTISYSGNPISSGFGSFAQTTHSGDPIIWTLSEPYGAKGWWPCKQDLIDKIDSIDVYLTTPTLNPSNEEYIAVSNGVELSQIIDGDSKTTRYKHRYPIPAYLVAIAVTNYEVYSHTVPNNGNPFEIVNYVYPENLASAQASTPVTVDIMNLFSNLFEEYPYANEKYGHAQFGWGGGMEHTTVSFMGGFSRGLIAHELAHQWFGNKITCGSWKDIWLNEGFATYLSGLVIEDFDGNGAFRNWKEQRISSITSSPSGAVYLSDADTTSVNRIFSSRLSYNKGAMVLHMLRKKIGDAQFYQGMQDYLATPELAFAYAKTPDYQTKMEAASGEDLTEFFNDWVYNQGYPSYTIDVSPASGNQVLIQINQTQSDASVDFFEAPVPIRLVGTGGENLDLVLNNSFDGETFLETVNFEVSNVLFDPEFDIISKNNNITLSISDYELDQALIIYPNPTESYITIQKPEKVTISNVEVYNTLGQKVLSLDSPSIIMVDTLSDGLYFLKLYTNKGVIVKRVVKE</sequence>
<dbReference type="InterPro" id="IPR045357">
    <property type="entry name" value="Aminopeptidase_N-like_N"/>
</dbReference>
<dbReference type="EC" id="3.4.11.2" evidence="4"/>
<gene>
    <name evidence="17" type="ORF">C1T31_00655</name>
</gene>
<reference evidence="17 18" key="1">
    <citation type="submission" date="2018-01" db="EMBL/GenBank/DDBJ databases">
        <title>The draft genome of Hanstruepera neustonica JCM19743.</title>
        <authorList>
            <person name="He R.-H."/>
            <person name="Du Z.-J."/>
        </authorList>
    </citation>
    <scope>NUCLEOTIDE SEQUENCE [LARGE SCALE GENOMIC DNA]</scope>
    <source>
        <strain evidence="17 18">JCM19743</strain>
    </source>
</reference>
<evidence type="ECO:0000256" key="7">
    <source>
        <dbReference type="ARBA" id="ARBA00022670"/>
    </source>
</evidence>
<dbReference type="InterPro" id="IPR026444">
    <property type="entry name" value="Secre_tail"/>
</dbReference>
<dbReference type="Pfam" id="PF18962">
    <property type="entry name" value="Por_Secre_tail"/>
    <property type="match status" value="1"/>
</dbReference>
<evidence type="ECO:0000256" key="6">
    <source>
        <dbReference type="ARBA" id="ARBA00022438"/>
    </source>
</evidence>
<evidence type="ECO:0000259" key="15">
    <source>
        <dbReference type="Pfam" id="PF17900"/>
    </source>
</evidence>
<dbReference type="GO" id="GO:0070006">
    <property type="term" value="F:metalloaminopeptidase activity"/>
    <property type="evidence" value="ECO:0007669"/>
    <property type="project" value="TreeGrafter"/>
</dbReference>
<organism evidence="17 18">
    <name type="scientific">Hanstruepera neustonica</name>
    <dbReference type="NCBI Taxonomy" id="1445657"/>
    <lineage>
        <taxon>Bacteria</taxon>
        <taxon>Pseudomonadati</taxon>
        <taxon>Bacteroidota</taxon>
        <taxon>Flavobacteriia</taxon>
        <taxon>Flavobacteriales</taxon>
        <taxon>Flavobacteriaceae</taxon>
        <taxon>Hanstruepera</taxon>
    </lineage>
</organism>
<dbReference type="GO" id="GO:0006508">
    <property type="term" value="P:proteolysis"/>
    <property type="evidence" value="ECO:0007669"/>
    <property type="project" value="UniProtKB-KW"/>
</dbReference>
<dbReference type="OrthoDB" id="100605at2"/>
<evidence type="ECO:0000256" key="9">
    <source>
        <dbReference type="ARBA" id="ARBA00022729"/>
    </source>
</evidence>
<evidence type="ECO:0000259" key="16">
    <source>
        <dbReference type="Pfam" id="PF18962"/>
    </source>
</evidence>
<evidence type="ECO:0000259" key="14">
    <source>
        <dbReference type="Pfam" id="PF01433"/>
    </source>
</evidence>
<dbReference type="EMBL" id="POWF01000001">
    <property type="protein sequence ID" value="PNQ74684.1"/>
    <property type="molecule type" value="Genomic_DNA"/>
</dbReference>
<dbReference type="SUPFAM" id="SSF55486">
    <property type="entry name" value="Metalloproteases ('zincins'), catalytic domain"/>
    <property type="match status" value="1"/>
</dbReference>
<name>A0A2K1E313_9FLAO</name>
<evidence type="ECO:0000313" key="17">
    <source>
        <dbReference type="EMBL" id="PNQ74684.1"/>
    </source>
</evidence>
<dbReference type="GO" id="GO:0042277">
    <property type="term" value="F:peptide binding"/>
    <property type="evidence" value="ECO:0007669"/>
    <property type="project" value="TreeGrafter"/>
</dbReference>
<dbReference type="Gene3D" id="2.60.40.1730">
    <property type="entry name" value="tricorn interacting facor f3 domain"/>
    <property type="match status" value="1"/>
</dbReference>
<comment type="cofactor">
    <cofactor evidence="2">
        <name>Zn(2+)</name>
        <dbReference type="ChEBI" id="CHEBI:29105"/>
    </cofactor>
</comment>
<keyword evidence="18" id="KW-1185">Reference proteome</keyword>
<dbReference type="GO" id="GO:0016020">
    <property type="term" value="C:membrane"/>
    <property type="evidence" value="ECO:0007669"/>
    <property type="project" value="TreeGrafter"/>
</dbReference>
<dbReference type="GO" id="GO:0005737">
    <property type="term" value="C:cytoplasm"/>
    <property type="evidence" value="ECO:0007669"/>
    <property type="project" value="TreeGrafter"/>
</dbReference>
<dbReference type="Proteomes" id="UP000236641">
    <property type="component" value="Unassembled WGS sequence"/>
</dbReference>
<dbReference type="GO" id="GO:0016285">
    <property type="term" value="F:alanyl aminopeptidase activity"/>
    <property type="evidence" value="ECO:0007669"/>
    <property type="project" value="UniProtKB-EC"/>
</dbReference>
<feature type="domain" description="Peptidase M1 membrane alanine aminopeptidase" evidence="14">
    <location>
        <begin position="325"/>
        <end position="471"/>
    </location>
</feature>
<keyword evidence="8" id="KW-0479">Metal-binding</keyword>
<evidence type="ECO:0000256" key="2">
    <source>
        <dbReference type="ARBA" id="ARBA00001947"/>
    </source>
</evidence>
<dbReference type="RefSeq" id="WP_103050538.1">
    <property type="nucleotide sequence ID" value="NZ_POWF01000001.1"/>
</dbReference>
<comment type="similarity">
    <text evidence="3">Belongs to the peptidase M1 family.</text>
</comment>
<dbReference type="NCBIfam" id="TIGR04183">
    <property type="entry name" value="Por_Secre_tail"/>
    <property type="match status" value="1"/>
</dbReference>
<evidence type="ECO:0000256" key="3">
    <source>
        <dbReference type="ARBA" id="ARBA00010136"/>
    </source>
</evidence>
<dbReference type="InterPro" id="IPR014782">
    <property type="entry name" value="Peptidase_M1_dom"/>
</dbReference>
<dbReference type="InterPro" id="IPR001930">
    <property type="entry name" value="Peptidase_M1"/>
</dbReference>
<dbReference type="PANTHER" id="PTHR11533">
    <property type="entry name" value="PROTEASE M1 ZINC METALLOPROTEASE"/>
    <property type="match status" value="1"/>
</dbReference>
<evidence type="ECO:0000256" key="8">
    <source>
        <dbReference type="ARBA" id="ARBA00022723"/>
    </source>
</evidence>
<feature type="domain" description="Aminopeptidase N-like N-terminal" evidence="15">
    <location>
        <begin position="57"/>
        <end position="235"/>
    </location>
</feature>
<protein>
    <recommendedName>
        <fullName evidence="5">Aminopeptidase N</fullName>
        <ecNumber evidence="4">3.4.11.2</ecNumber>
    </recommendedName>
</protein>
<dbReference type="AlphaFoldDB" id="A0A2K1E313"/>
<keyword evidence="9 13" id="KW-0732">Signal</keyword>
<evidence type="ECO:0000256" key="11">
    <source>
        <dbReference type="ARBA" id="ARBA00022833"/>
    </source>
</evidence>
<dbReference type="CDD" id="cd09603">
    <property type="entry name" value="M1_APN_like"/>
    <property type="match status" value="1"/>
</dbReference>
<dbReference type="InterPro" id="IPR027268">
    <property type="entry name" value="Peptidase_M4/M1_CTD_sf"/>
</dbReference>
<proteinExistence type="inferred from homology"/>
<dbReference type="InterPro" id="IPR050344">
    <property type="entry name" value="Peptidase_M1_aminopeptidases"/>
</dbReference>
<dbReference type="GO" id="GO:0008270">
    <property type="term" value="F:zinc ion binding"/>
    <property type="evidence" value="ECO:0007669"/>
    <property type="project" value="InterPro"/>
</dbReference>
<keyword evidence="10" id="KW-0378">Hydrolase</keyword>
<comment type="catalytic activity">
    <reaction evidence="1">
        <text>Release of an N-terminal amino acid, Xaa-|-Yaa- from a peptide, amide or arylamide. Xaa is preferably Ala, but may be most amino acids including Pro (slow action). When a terminal hydrophobic residue is followed by a prolyl residue, the two may be released as an intact Xaa-Pro dipeptide.</text>
        <dbReference type="EC" id="3.4.11.2"/>
    </reaction>
</comment>
<accession>A0A2K1E313</accession>
<comment type="caution">
    <text evidence="17">The sequence shown here is derived from an EMBL/GenBank/DDBJ whole genome shotgun (WGS) entry which is preliminary data.</text>
</comment>
<keyword evidence="12" id="KW-0482">Metalloprotease</keyword>
<evidence type="ECO:0000256" key="1">
    <source>
        <dbReference type="ARBA" id="ARBA00000098"/>
    </source>
</evidence>
<keyword evidence="7" id="KW-0645">Protease</keyword>
<evidence type="ECO:0000256" key="4">
    <source>
        <dbReference type="ARBA" id="ARBA00012564"/>
    </source>
</evidence>
<dbReference type="SUPFAM" id="SSF63737">
    <property type="entry name" value="Leukotriene A4 hydrolase N-terminal domain"/>
    <property type="match status" value="1"/>
</dbReference>
<dbReference type="PRINTS" id="PR00756">
    <property type="entry name" value="ALADIPTASE"/>
</dbReference>
<feature type="signal peptide" evidence="13">
    <location>
        <begin position="1"/>
        <end position="18"/>
    </location>
</feature>
<evidence type="ECO:0000256" key="5">
    <source>
        <dbReference type="ARBA" id="ARBA00015611"/>
    </source>
</evidence>
<evidence type="ECO:0000256" key="13">
    <source>
        <dbReference type="SAM" id="SignalP"/>
    </source>
</evidence>
<dbReference type="Pfam" id="PF01433">
    <property type="entry name" value="Peptidase_M1"/>
    <property type="match status" value="1"/>
</dbReference>
<keyword evidence="6" id="KW-0031">Aminopeptidase</keyword>
<dbReference type="InterPro" id="IPR042097">
    <property type="entry name" value="Aminopeptidase_N-like_N_sf"/>
</dbReference>
<evidence type="ECO:0000256" key="12">
    <source>
        <dbReference type="ARBA" id="ARBA00023049"/>
    </source>
</evidence>
<dbReference type="GO" id="GO:0043171">
    <property type="term" value="P:peptide catabolic process"/>
    <property type="evidence" value="ECO:0007669"/>
    <property type="project" value="TreeGrafter"/>
</dbReference>
<feature type="domain" description="Secretion system C-terminal sorting" evidence="16">
    <location>
        <begin position="578"/>
        <end position="645"/>
    </location>
</feature>
<evidence type="ECO:0000313" key="18">
    <source>
        <dbReference type="Proteomes" id="UP000236641"/>
    </source>
</evidence>
<dbReference type="Pfam" id="PF17900">
    <property type="entry name" value="Peptidase_M1_N"/>
    <property type="match status" value="1"/>
</dbReference>
<keyword evidence="11" id="KW-0862">Zinc</keyword>
<dbReference type="GO" id="GO:0005615">
    <property type="term" value="C:extracellular space"/>
    <property type="evidence" value="ECO:0007669"/>
    <property type="project" value="TreeGrafter"/>
</dbReference>
<dbReference type="Gene3D" id="1.10.390.10">
    <property type="entry name" value="Neutral Protease Domain 2"/>
    <property type="match status" value="1"/>
</dbReference>
<evidence type="ECO:0000256" key="10">
    <source>
        <dbReference type="ARBA" id="ARBA00022801"/>
    </source>
</evidence>
<dbReference type="PANTHER" id="PTHR11533:SF174">
    <property type="entry name" value="PUROMYCIN-SENSITIVE AMINOPEPTIDASE-RELATED"/>
    <property type="match status" value="1"/>
</dbReference>
<feature type="chain" id="PRO_5014357969" description="Aminopeptidase N" evidence="13">
    <location>
        <begin position="19"/>
        <end position="647"/>
    </location>
</feature>